<gene>
    <name evidence="2" type="ORF">CJO09_01055</name>
</gene>
<protein>
    <recommendedName>
        <fullName evidence="1">DUF7226 domain-containing protein</fullName>
    </recommendedName>
</protein>
<evidence type="ECO:0000313" key="3">
    <source>
        <dbReference type="Proteomes" id="UP000266483"/>
    </source>
</evidence>
<organism evidence="2 3">
    <name type="scientific">Neopusillimonas maritima</name>
    <dbReference type="NCBI Taxonomy" id="2026239"/>
    <lineage>
        <taxon>Bacteria</taxon>
        <taxon>Pseudomonadati</taxon>
        <taxon>Pseudomonadota</taxon>
        <taxon>Betaproteobacteria</taxon>
        <taxon>Burkholderiales</taxon>
        <taxon>Alcaligenaceae</taxon>
        <taxon>Neopusillimonas</taxon>
    </lineage>
</organism>
<feature type="domain" description="DUF7226" evidence="1">
    <location>
        <begin position="30"/>
        <end position="139"/>
    </location>
</feature>
<proteinExistence type="predicted"/>
<comment type="caution">
    <text evidence="2">The sequence shown here is derived from an EMBL/GenBank/DDBJ whole genome shotgun (WGS) entry which is preliminary data.</text>
</comment>
<dbReference type="Proteomes" id="UP000266483">
    <property type="component" value="Unassembled WGS sequence"/>
</dbReference>
<reference evidence="2 3" key="1">
    <citation type="submission" date="2017-08" db="EMBL/GenBank/DDBJ databases">
        <title>Pusillimonas indicus sp. nov., a member of the family Alcaligenaceae isolated from surface seawater.</title>
        <authorList>
            <person name="Li J."/>
        </authorList>
    </citation>
    <scope>NUCLEOTIDE SEQUENCE [LARGE SCALE GENOMIC DNA]</scope>
    <source>
        <strain evidence="2 3">17-4A</strain>
    </source>
</reference>
<accession>A0ABX9MY33</accession>
<evidence type="ECO:0000259" key="1">
    <source>
        <dbReference type="Pfam" id="PF23871"/>
    </source>
</evidence>
<dbReference type="InterPro" id="IPR055650">
    <property type="entry name" value="DUF7226"/>
</dbReference>
<dbReference type="Pfam" id="PF23871">
    <property type="entry name" value="DUF7226"/>
    <property type="match status" value="1"/>
</dbReference>
<dbReference type="RefSeq" id="WP_119440717.1">
    <property type="nucleotide sequence ID" value="NZ_CP170494.1"/>
</dbReference>
<keyword evidence="3" id="KW-1185">Reference proteome</keyword>
<name>A0ABX9MY33_9BURK</name>
<sequence length="341" mass="38627">MVATSDFPQADRLEQVGQVAIAIANGKRADEEIEAAIGLDSDGRQGRYYRHAAEVLGLIVNRHNNAVLTALGKEFASLSSRAARIDFLARCLLETPVFYEALCYIHQHHPNDAQLKRWFRVFYPGAESTADRRFHTFISYLCEAGLLQSSSNKNHVKKYVGSLVKKSITSTRSLTGRNLKKSLPSLPPTAGQGSIRVDVNLQKLERANQIHWQLVDAKSSFLDDRGLEPYANEHIDLYSDNRGDIIIYEMKSVDAEGANFLSQIRKAVSQLYEYRYIYEEPNARLCIVTNHGIAKKDEWLLDYLARDRVIAYEWTDDFANFECRHDAASLLGDFSPCFNGR</sequence>
<evidence type="ECO:0000313" key="2">
    <source>
        <dbReference type="EMBL" id="RII83862.1"/>
    </source>
</evidence>
<dbReference type="EMBL" id="NQOU01000001">
    <property type="protein sequence ID" value="RII83862.1"/>
    <property type="molecule type" value="Genomic_DNA"/>
</dbReference>